<sequence length="139" mass="15671">MSAGWLPLELQKEHLDLSSAGKDDNPMHVSLDWCNFFVHVHGLPLSKMNLGIARLLGNSLGKFRELEMDDSSRSWGSSLLLRVAINVTQPLVRALWVCPTMGDELVVSFTYERLQNFCYLCGCLGHISPLCELRFEEGF</sequence>
<dbReference type="Pfam" id="PF14392">
    <property type="entry name" value="zf-CCHC_4"/>
    <property type="match status" value="1"/>
</dbReference>
<dbReference type="AlphaFoldDB" id="A0AAW2NSE7"/>
<reference evidence="2" key="2">
    <citation type="journal article" date="2024" name="Plant">
        <title>Genomic evolution and insights into agronomic trait innovations of Sesamum species.</title>
        <authorList>
            <person name="Miao H."/>
            <person name="Wang L."/>
            <person name="Qu L."/>
            <person name="Liu H."/>
            <person name="Sun Y."/>
            <person name="Le M."/>
            <person name="Wang Q."/>
            <person name="Wei S."/>
            <person name="Zheng Y."/>
            <person name="Lin W."/>
            <person name="Duan Y."/>
            <person name="Cao H."/>
            <person name="Xiong S."/>
            <person name="Wang X."/>
            <person name="Wei L."/>
            <person name="Li C."/>
            <person name="Ma Q."/>
            <person name="Ju M."/>
            <person name="Zhao R."/>
            <person name="Li G."/>
            <person name="Mu C."/>
            <person name="Tian Q."/>
            <person name="Mei H."/>
            <person name="Zhang T."/>
            <person name="Gao T."/>
            <person name="Zhang H."/>
        </authorList>
    </citation>
    <scope>NUCLEOTIDE SEQUENCE</scope>
    <source>
        <strain evidence="2">G02</strain>
    </source>
</reference>
<evidence type="ECO:0000313" key="2">
    <source>
        <dbReference type="EMBL" id="KAL0345897.1"/>
    </source>
</evidence>
<dbReference type="PANTHER" id="PTHR31286:SF167">
    <property type="entry name" value="OS09G0268800 PROTEIN"/>
    <property type="match status" value="1"/>
</dbReference>
<name>A0AAW2NSE7_SESRA</name>
<evidence type="ECO:0000259" key="1">
    <source>
        <dbReference type="Pfam" id="PF14392"/>
    </source>
</evidence>
<reference evidence="2" key="1">
    <citation type="submission" date="2020-06" db="EMBL/GenBank/DDBJ databases">
        <authorList>
            <person name="Li T."/>
            <person name="Hu X."/>
            <person name="Zhang T."/>
            <person name="Song X."/>
            <person name="Zhang H."/>
            <person name="Dai N."/>
            <person name="Sheng W."/>
            <person name="Hou X."/>
            <person name="Wei L."/>
        </authorList>
    </citation>
    <scope>NUCLEOTIDE SEQUENCE</scope>
    <source>
        <strain evidence="2">G02</strain>
        <tissue evidence="2">Leaf</tissue>
    </source>
</reference>
<protein>
    <recommendedName>
        <fullName evidence="1">Zinc knuckle CX2CX4HX4C domain-containing protein</fullName>
    </recommendedName>
</protein>
<dbReference type="InterPro" id="IPR025836">
    <property type="entry name" value="Zn_knuckle_CX2CX4HX4C"/>
</dbReference>
<feature type="domain" description="Zinc knuckle CX2CX4HX4C" evidence="1">
    <location>
        <begin position="86"/>
        <end position="131"/>
    </location>
</feature>
<dbReference type="PANTHER" id="PTHR31286">
    <property type="entry name" value="GLYCINE-RICH CELL WALL STRUCTURAL PROTEIN 1.8-LIKE"/>
    <property type="match status" value="1"/>
</dbReference>
<dbReference type="InterPro" id="IPR040256">
    <property type="entry name" value="At4g02000-like"/>
</dbReference>
<accession>A0AAW2NSE7</accession>
<proteinExistence type="predicted"/>
<gene>
    <name evidence="2" type="ORF">Sradi_4421000</name>
</gene>
<dbReference type="EMBL" id="JACGWJ010000019">
    <property type="protein sequence ID" value="KAL0345897.1"/>
    <property type="molecule type" value="Genomic_DNA"/>
</dbReference>
<comment type="caution">
    <text evidence="2">The sequence shown here is derived from an EMBL/GenBank/DDBJ whole genome shotgun (WGS) entry which is preliminary data.</text>
</comment>
<organism evidence="2">
    <name type="scientific">Sesamum radiatum</name>
    <name type="common">Black benniseed</name>
    <dbReference type="NCBI Taxonomy" id="300843"/>
    <lineage>
        <taxon>Eukaryota</taxon>
        <taxon>Viridiplantae</taxon>
        <taxon>Streptophyta</taxon>
        <taxon>Embryophyta</taxon>
        <taxon>Tracheophyta</taxon>
        <taxon>Spermatophyta</taxon>
        <taxon>Magnoliopsida</taxon>
        <taxon>eudicotyledons</taxon>
        <taxon>Gunneridae</taxon>
        <taxon>Pentapetalae</taxon>
        <taxon>asterids</taxon>
        <taxon>lamiids</taxon>
        <taxon>Lamiales</taxon>
        <taxon>Pedaliaceae</taxon>
        <taxon>Sesamum</taxon>
    </lineage>
</organism>